<dbReference type="EMBL" id="SWCI01000009">
    <property type="protein sequence ID" value="TKB48160.1"/>
    <property type="molecule type" value="Genomic_DNA"/>
</dbReference>
<dbReference type="OrthoDB" id="7137521at2"/>
<evidence type="ECO:0000313" key="2">
    <source>
        <dbReference type="Proteomes" id="UP000305674"/>
    </source>
</evidence>
<dbReference type="Proteomes" id="UP000305674">
    <property type="component" value="Unassembled WGS sequence"/>
</dbReference>
<reference evidence="1 2" key="1">
    <citation type="submission" date="2019-04" db="EMBL/GenBank/DDBJ databases">
        <authorList>
            <person name="Hwang J.C."/>
        </authorList>
    </citation>
    <scope>NUCLEOTIDE SEQUENCE [LARGE SCALE GENOMIC DNA]</scope>
    <source>
        <strain evidence="1 2">IMCC35001</strain>
    </source>
</reference>
<proteinExistence type="predicted"/>
<sequence>MSDFLAHWPLGYVEHHRADEPGLITEASCHFLFVDGDFLGDESDDGELGLMLRRVPVEALFLLTETDEESEGCIRAALGDTPVYKLKSQIQLHAVLNLLAHVSCGFSLSCVDWADVRRCLDQGELFEQRAETGFPYDSVPLAVYKAVCDLEQRAHDQGGQIGALVLTLLGGGDISMEHFGAASRMLQGLDGDPVVMVQTNLNEGATPGYHLFATLTPAWSQTREGLDLPSFLS</sequence>
<gene>
    <name evidence="1" type="ORF">FCL40_13605</name>
</gene>
<protein>
    <submittedName>
        <fullName evidence="1">Uncharacterized protein</fullName>
    </submittedName>
</protein>
<keyword evidence="2" id="KW-1185">Reference proteome</keyword>
<evidence type="ECO:0000313" key="1">
    <source>
        <dbReference type="EMBL" id="TKB48160.1"/>
    </source>
</evidence>
<organism evidence="1 2">
    <name type="scientific">Ferrimonas sediminicola</name>
    <dbReference type="NCBI Taxonomy" id="2569538"/>
    <lineage>
        <taxon>Bacteria</taxon>
        <taxon>Pseudomonadati</taxon>
        <taxon>Pseudomonadota</taxon>
        <taxon>Gammaproteobacteria</taxon>
        <taxon>Alteromonadales</taxon>
        <taxon>Ferrimonadaceae</taxon>
        <taxon>Ferrimonas</taxon>
    </lineage>
</organism>
<name>A0A4U1BC03_9GAMM</name>
<comment type="caution">
    <text evidence="1">The sequence shown here is derived from an EMBL/GenBank/DDBJ whole genome shotgun (WGS) entry which is preliminary data.</text>
</comment>
<dbReference type="RefSeq" id="WP_136853854.1">
    <property type="nucleotide sequence ID" value="NZ_SWCI01000009.1"/>
</dbReference>
<dbReference type="AlphaFoldDB" id="A0A4U1BC03"/>
<accession>A0A4U1BC03</accession>